<organism evidence="1 2">
    <name type="scientific">Proteus faecis</name>
    <dbReference type="NCBI Taxonomy" id="2050967"/>
    <lineage>
        <taxon>Bacteria</taxon>
        <taxon>Pseudomonadati</taxon>
        <taxon>Pseudomonadota</taxon>
        <taxon>Gammaproteobacteria</taxon>
        <taxon>Enterobacterales</taxon>
        <taxon>Morganellaceae</taxon>
        <taxon>Proteus</taxon>
    </lineage>
</organism>
<reference evidence="1" key="1">
    <citation type="submission" date="2023-06" db="EMBL/GenBank/DDBJ databases">
        <title>Acute promotion of culturable opportunistic pathogens and persistent increase of antibiotic resistance following antibiotic exposure in mouse gut microbiota.</title>
        <authorList>
            <person name="Li L."/>
            <person name="Wang B."/>
            <person name="Sun Y."/>
            <person name="Wang M."/>
            <person name="Xu H."/>
        </authorList>
    </citation>
    <scope>NUCLEOTIDE SEQUENCE</scope>
    <source>
        <strain evidence="1">EPA10_1</strain>
    </source>
</reference>
<comment type="caution">
    <text evidence="1">The sequence shown here is derived from an EMBL/GenBank/DDBJ whole genome shotgun (WGS) entry which is preliminary data.</text>
</comment>
<protein>
    <submittedName>
        <fullName evidence="1">Uncharacterized protein</fullName>
    </submittedName>
</protein>
<dbReference type="Proteomes" id="UP001224739">
    <property type="component" value="Unassembled WGS sequence"/>
</dbReference>
<evidence type="ECO:0000313" key="1">
    <source>
        <dbReference type="EMBL" id="MDL5355975.1"/>
    </source>
</evidence>
<accession>A0AAW7CUI1</accession>
<sequence>MNNSKVNVSICQRPENDESRQYTRFIKENLSQKRGFSLPFVLPLKVKKISVKEGNLHC</sequence>
<dbReference type="RefSeq" id="WP_162556443.1">
    <property type="nucleotide sequence ID" value="NZ_JAIKTY010000173.1"/>
</dbReference>
<proteinExistence type="predicted"/>
<dbReference type="GeneID" id="83613710"/>
<gene>
    <name evidence="1" type="ORF">QSH02_14130</name>
</gene>
<dbReference type="EMBL" id="JASVWL010000012">
    <property type="protein sequence ID" value="MDL5355975.1"/>
    <property type="molecule type" value="Genomic_DNA"/>
</dbReference>
<evidence type="ECO:0000313" key="2">
    <source>
        <dbReference type="Proteomes" id="UP001224739"/>
    </source>
</evidence>
<dbReference type="AlphaFoldDB" id="A0AAW7CUI1"/>
<name>A0AAW7CUI1_9GAMM</name>